<dbReference type="VEuPathDB" id="FungiDB:AB675_11016"/>
<gene>
    <name evidence="1" type="ORF">AB675_11016</name>
</gene>
<evidence type="ECO:0000313" key="2">
    <source>
        <dbReference type="Proteomes" id="UP000038010"/>
    </source>
</evidence>
<keyword evidence="2" id="KW-1185">Reference proteome</keyword>
<dbReference type="Gene3D" id="3.40.50.1000">
    <property type="entry name" value="HAD superfamily/HAD-like"/>
    <property type="match status" value="1"/>
</dbReference>
<comment type="caution">
    <text evidence="1">The sequence shown here is derived from an EMBL/GenBank/DDBJ whole genome shotgun (WGS) entry which is preliminary data.</text>
</comment>
<dbReference type="InterPro" id="IPR027706">
    <property type="entry name" value="PGP_Pase"/>
</dbReference>
<dbReference type="GO" id="GO:0008962">
    <property type="term" value="F:phosphatidylglycerophosphatase activity"/>
    <property type="evidence" value="ECO:0007669"/>
    <property type="project" value="InterPro"/>
</dbReference>
<organism evidence="1 2">
    <name type="scientific">Cyphellophora attinorum</name>
    <dbReference type="NCBI Taxonomy" id="1664694"/>
    <lineage>
        <taxon>Eukaryota</taxon>
        <taxon>Fungi</taxon>
        <taxon>Dikarya</taxon>
        <taxon>Ascomycota</taxon>
        <taxon>Pezizomycotina</taxon>
        <taxon>Eurotiomycetes</taxon>
        <taxon>Chaetothyriomycetidae</taxon>
        <taxon>Chaetothyriales</taxon>
        <taxon>Cyphellophoraceae</taxon>
        <taxon>Cyphellophora</taxon>
    </lineage>
</organism>
<dbReference type="EMBL" id="LFJN01000039">
    <property type="protein sequence ID" value="KPI35551.1"/>
    <property type="molecule type" value="Genomic_DNA"/>
</dbReference>
<dbReference type="InterPro" id="IPR023214">
    <property type="entry name" value="HAD_sf"/>
</dbReference>
<dbReference type="AlphaFoldDB" id="A0A0N0NI87"/>
<dbReference type="STRING" id="1664694.A0A0N0NI87"/>
<reference evidence="1 2" key="1">
    <citation type="submission" date="2015-06" db="EMBL/GenBank/DDBJ databases">
        <title>Draft genome of the ant-associated black yeast Phialophora attae CBS 131958.</title>
        <authorList>
            <person name="Moreno L.F."/>
            <person name="Stielow B.J."/>
            <person name="de Hoog S."/>
            <person name="Vicente V.A."/>
            <person name="Weiss V.A."/>
            <person name="de Vries M."/>
            <person name="Cruz L.M."/>
            <person name="Souza E.M."/>
        </authorList>
    </citation>
    <scope>NUCLEOTIDE SEQUENCE [LARGE SCALE GENOMIC DNA]</scope>
    <source>
        <strain evidence="1 2">CBS 131958</strain>
    </source>
</reference>
<dbReference type="SUPFAM" id="SSF56784">
    <property type="entry name" value="HAD-like"/>
    <property type="match status" value="1"/>
</dbReference>
<accession>A0A0N0NI87</accession>
<dbReference type="InterPro" id="IPR036412">
    <property type="entry name" value="HAD-like_sf"/>
</dbReference>
<dbReference type="CDD" id="cd01427">
    <property type="entry name" value="HAD_like"/>
    <property type="match status" value="1"/>
</dbReference>
<protein>
    <submittedName>
        <fullName evidence="1">Phosphatidylglycerophosphatase GEP4, mitochondrial</fullName>
    </submittedName>
</protein>
<dbReference type="Pfam" id="PF09419">
    <property type="entry name" value="PGP_phosphatase"/>
    <property type="match status" value="1"/>
</dbReference>
<evidence type="ECO:0000313" key="1">
    <source>
        <dbReference type="EMBL" id="KPI35551.1"/>
    </source>
</evidence>
<dbReference type="OrthoDB" id="198652at2759"/>
<dbReference type="RefSeq" id="XP_017995514.1">
    <property type="nucleotide sequence ID" value="XM_018139829.1"/>
</dbReference>
<name>A0A0N0NI87_9EURO</name>
<dbReference type="Proteomes" id="UP000038010">
    <property type="component" value="Unassembled WGS sequence"/>
</dbReference>
<sequence>MSTEAMPLFSNLPALRLTLAYVLTEPSSLLPHYTIPTLLQLPIPVSTVLGTSSRKPTIKALVLDKDNTICAPETAIVHSAYRKKIEEIKLAKKLETELGLPVLRQQPGRKKPLCGPDVLQYFRENGVTDDPAEIVFVGDRLATDVMVAREMGSWSIWCRDGWRSPEAPQQDHRGVFARIESSFESVMRERLGKAAPPPTARTRTT</sequence>
<dbReference type="GeneID" id="28731709"/>
<proteinExistence type="predicted"/>